<dbReference type="PANTHER" id="PTHR11647:SF1">
    <property type="entry name" value="COLLAPSIN RESPONSE MEDIATOR PROTEIN"/>
    <property type="match status" value="1"/>
</dbReference>
<dbReference type="InterPro" id="IPR006680">
    <property type="entry name" value="Amidohydro-rel"/>
</dbReference>
<protein>
    <recommendedName>
        <fullName evidence="4">dihydropyrimidinase</fullName>
        <ecNumber evidence="4">3.5.2.2</ecNumber>
    </recommendedName>
</protein>
<evidence type="ECO:0000256" key="3">
    <source>
        <dbReference type="ARBA" id="ARBA00036696"/>
    </source>
</evidence>
<proteinExistence type="inferred from homology"/>
<dbReference type="Gene3D" id="3.20.20.140">
    <property type="entry name" value="Metal-dependent hydrolases"/>
    <property type="match status" value="1"/>
</dbReference>
<dbReference type="FunFam" id="3.20.20.140:FF:000174">
    <property type="entry name" value="Dihydropyrimidinase-related protein 2"/>
    <property type="match status" value="1"/>
</dbReference>
<dbReference type="SUPFAM" id="SSF51338">
    <property type="entry name" value="Composite domain of metallo-dependent hydrolases"/>
    <property type="match status" value="1"/>
</dbReference>
<evidence type="ECO:0000313" key="6">
    <source>
        <dbReference type="EMBL" id="KIW68280.1"/>
    </source>
</evidence>
<dbReference type="InterPro" id="IPR050378">
    <property type="entry name" value="Metallo-dep_Hydrolases_sf"/>
</dbReference>
<dbReference type="AlphaFoldDB" id="A0A0D2FNW4"/>
<evidence type="ECO:0000256" key="4">
    <source>
        <dbReference type="ARBA" id="ARBA00039113"/>
    </source>
</evidence>
<comment type="catalytic activity">
    <reaction evidence="3">
        <text>5,6-dihydrouracil + H2O = 3-(carbamoylamino)propanoate + H(+)</text>
        <dbReference type="Rhea" id="RHEA:16121"/>
        <dbReference type="ChEBI" id="CHEBI:11892"/>
        <dbReference type="ChEBI" id="CHEBI:15377"/>
        <dbReference type="ChEBI" id="CHEBI:15378"/>
        <dbReference type="ChEBI" id="CHEBI:15901"/>
        <dbReference type="EC" id="3.5.2.2"/>
    </reaction>
</comment>
<dbReference type="InterPro" id="IPR011059">
    <property type="entry name" value="Metal-dep_hydrolase_composite"/>
</dbReference>
<keyword evidence="7" id="KW-1185">Reference proteome</keyword>
<evidence type="ECO:0000313" key="7">
    <source>
        <dbReference type="Proteomes" id="UP000054266"/>
    </source>
</evidence>
<dbReference type="Proteomes" id="UP000054266">
    <property type="component" value="Unassembled WGS sequence"/>
</dbReference>
<organism evidence="6 7">
    <name type="scientific">Phialophora macrospora</name>
    <dbReference type="NCBI Taxonomy" id="1851006"/>
    <lineage>
        <taxon>Eukaryota</taxon>
        <taxon>Fungi</taxon>
        <taxon>Dikarya</taxon>
        <taxon>Ascomycota</taxon>
        <taxon>Pezizomycotina</taxon>
        <taxon>Eurotiomycetes</taxon>
        <taxon>Chaetothyriomycetidae</taxon>
        <taxon>Chaetothyriales</taxon>
        <taxon>Herpotrichiellaceae</taxon>
        <taxon>Phialophora</taxon>
    </lineage>
</organism>
<dbReference type="SUPFAM" id="SSF51556">
    <property type="entry name" value="Metallo-dependent hydrolases"/>
    <property type="match status" value="1"/>
</dbReference>
<evidence type="ECO:0000256" key="2">
    <source>
        <dbReference type="ARBA" id="ARBA00008829"/>
    </source>
</evidence>
<dbReference type="Pfam" id="PF01979">
    <property type="entry name" value="Amidohydro_1"/>
    <property type="match status" value="1"/>
</dbReference>
<gene>
    <name evidence="6" type="ORF">PV04_04237</name>
</gene>
<reference evidence="6 7" key="1">
    <citation type="submission" date="2015-01" db="EMBL/GenBank/DDBJ databases">
        <title>The Genome Sequence of Capronia semiimmersa CBS27337.</title>
        <authorList>
            <consortium name="The Broad Institute Genomics Platform"/>
            <person name="Cuomo C."/>
            <person name="de Hoog S."/>
            <person name="Gorbushina A."/>
            <person name="Stielow B."/>
            <person name="Teixiera M."/>
            <person name="Abouelleil A."/>
            <person name="Chapman S.B."/>
            <person name="Priest M."/>
            <person name="Young S.K."/>
            <person name="Wortman J."/>
            <person name="Nusbaum C."/>
            <person name="Birren B."/>
        </authorList>
    </citation>
    <scope>NUCLEOTIDE SEQUENCE [LARGE SCALE GENOMIC DNA]</scope>
    <source>
        <strain evidence="6 7">CBS 27337</strain>
    </source>
</reference>
<comment type="cofactor">
    <cofactor evidence="1">
        <name>Zn(2+)</name>
        <dbReference type="ChEBI" id="CHEBI:29105"/>
    </cofactor>
</comment>
<accession>A0A0D2FNW4</accession>
<sequence>MDLDLIITNATIVTSTEILPPGLSIGIHGGKIVAIALSLPSTPSTRIIDAEGAYVTPGGVDSHVHLHQDNAPTGDKWLSGSRSALCGGNTTILAFATQKRTDESLFPVVREYHARAAGQSFVDYGFHLIVSRPRPEILGGRGVTANVDGLAEEDEGELKVMVEQEGITSVKLYMTYPAYRLGDREMLDVMMRCREVGMTVMVHAENADMIDMITTRLLSSSHTRPKYHAVARPQIAETEATYRAISLSTLTATPILIVHMSSPAALSHARKAQAKQMLPIHAETCPHYMLLKSERLGATSHPFVSDGCSHTHAHEELDGTVDGKAGEGEDEWAGARHICAPPLRHDDKDLQSVWDAVANGTITVISSDHAPSQYHNPLGKKKPLYDYESGKSTVPPSFANTPNGLPGIETRLPLLFSAATDETATSTARTLTLPKFVALTSTNPARMYGLAGRKGSIAPGYDADLVVWYPTPRDKTKVSLRDKTTITITNDMLHHSIDYTPFEGFEVTNWPRYVLLRGQVKWDRDLEVAGGTGKGILGQPGDGVFLKRAKGEVLVGRVGGEPEGMMTGERKSWM</sequence>
<dbReference type="GO" id="GO:0004157">
    <property type="term" value="F:dihydropyrimidinase activity"/>
    <property type="evidence" value="ECO:0007669"/>
    <property type="project" value="UniProtKB-EC"/>
</dbReference>
<dbReference type="EC" id="3.5.2.2" evidence="4"/>
<dbReference type="HOGENOM" id="CLU_015572_2_0_1"/>
<dbReference type="STRING" id="5601.A0A0D2FNW4"/>
<dbReference type="InterPro" id="IPR032466">
    <property type="entry name" value="Metal_Hydrolase"/>
</dbReference>
<dbReference type="EMBL" id="KN846958">
    <property type="protein sequence ID" value="KIW68280.1"/>
    <property type="molecule type" value="Genomic_DNA"/>
</dbReference>
<comment type="similarity">
    <text evidence="2">Belongs to the metallo-dependent hydrolases superfamily. Hydantoinase/dihydropyrimidinase family.</text>
</comment>
<feature type="domain" description="Amidohydrolase-related" evidence="5">
    <location>
        <begin position="54"/>
        <end position="520"/>
    </location>
</feature>
<dbReference type="PANTHER" id="PTHR11647">
    <property type="entry name" value="HYDRANTOINASE/DIHYDROPYRIMIDINASE FAMILY MEMBER"/>
    <property type="match status" value="1"/>
</dbReference>
<evidence type="ECO:0000259" key="5">
    <source>
        <dbReference type="Pfam" id="PF01979"/>
    </source>
</evidence>
<name>A0A0D2FNW4_9EURO</name>
<evidence type="ECO:0000256" key="1">
    <source>
        <dbReference type="ARBA" id="ARBA00001947"/>
    </source>
</evidence>